<evidence type="ECO:0000313" key="1">
    <source>
        <dbReference type="EMBL" id="PAV64182.1"/>
    </source>
</evidence>
<organism evidence="1 2">
    <name type="scientific">Diploscapter pachys</name>
    <dbReference type="NCBI Taxonomy" id="2018661"/>
    <lineage>
        <taxon>Eukaryota</taxon>
        <taxon>Metazoa</taxon>
        <taxon>Ecdysozoa</taxon>
        <taxon>Nematoda</taxon>
        <taxon>Chromadorea</taxon>
        <taxon>Rhabditida</taxon>
        <taxon>Rhabditina</taxon>
        <taxon>Rhabditomorpha</taxon>
        <taxon>Rhabditoidea</taxon>
        <taxon>Rhabditidae</taxon>
        <taxon>Diploscapter</taxon>
    </lineage>
</organism>
<dbReference type="AlphaFoldDB" id="A0A2A2JRI5"/>
<gene>
    <name evidence="1" type="ORF">WR25_24534</name>
</gene>
<accession>A0A2A2JRI5</accession>
<proteinExistence type="predicted"/>
<name>A0A2A2JRI5_9BILA</name>
<comment type="caution">
    <text evidence="1">The sequence shown here is derived from an EMBL/GenBank/DDBJ whole genome shotgun (WGS) entry which is preliminary data.</text>
</comment>
<dbReference type="STRING" id="2018661.A0A2A2JRI5"/>
<dbReference type="EMBL" id="LIAE01010271">
    <property type="protein sequence ID" value="PAV64182.1"/>
    <property type="molecule type" value="Genomic_DNA"/>
</dbReference>
<dbReference type="OrthoDB" id="5838526at2759"/>
<evidence type="ECO:0000313" key="2">
    <source>
        <dbReference type="Proteomes" id="UP000218231"/>
    </source>
</evidence>
<dbReference type="Proteomes" id="UP000218231">
    <property type="component" value="Unassembled WGS sequence"/>
</dbReference>
<protein>
    <submittedName>
        <fullName evidence="1">Uncharacterized protein</fullName>
    </submittedName>
</protein>
<sequence>MSSDLNEDELVLPPADVISKWGEATGAGAIDERRTAMEQKVLQIERALETSITSIHKARTEIEETRLKYENMTDVIRTMEGLKGSLEEHMKTIRLNESSFAGTSSVLEYDEAKRRTNELINVIRARSQWQQAKEALNEGGSEKDNQQRLFECLVAMQQSNATLSKYVHKPSEVRELEELKDKFLSWQSAALIFAIQQVFHL</sequence>
<reference evidence="1 2" key="1">
    <citation type="journal article" date="2017" name="Curr. Biol.">
        <title>Genome architecture and evolution of a unichromosomal asexual nematode.</title>
        <authorList>
            <person name="Fradin H."/>
            <person name="Zegar C."/>
            <person name="Gutwein M."/>
            <person name="Lucas J."/>
            <person name="Kovtun M."/>
            <person name="Corcoran D."/>
            <person name="Baugh L.R."/>
            <person name="Kiontke K."/>
            <person name="Gunsalus K."/>
            <person name="Fitch D.H."/>
            <person name="Piano F."/>
        </authorList>
    </citation>
    <scope>NUCLEOTIDE SEQUENCE [LARGE SCALE GENOMIC DNA]</scope>
    <source>
        <strain evidence="1">PF1309</strain>
    </source>
</reference>
<keyword evidence="2" id="KW-1185">Reference proteome</keyword>